<dbReference type="AlphaFoldDB" id="L8J989"/>
<comment type="caution">
    <text evidence="1">The sequence shown here is derived from an EMBL/GenBank/DDBJ whole genome shotgun (WGS) entry which is preliminary data.</text>
</comment>
<evidence type="ECO:0000313" key="1">
    <source>
        <dbReference type="EMBL" id="ELR64738.1"/>
    </source>
</evidence>
<protein>
    <submittedName>
        <fullName evidence="1">Uncharacterized protein</fullName>
    </submittedName>
</protein>
<proteinExistence type="predicted"/>
<organism evidence="1 2">
    <name type="scientific">Photobacterium marinum</name>
    <dbReference type="NCBI Taxonomy" id="1056511"/>
    <lineage>
        <taxon>Bacteria</taxon>
        <taxon>Pseudomonadati</taxon>
        <taxon>Pseudomonadota</taxon>
        <taxon>Gammaproteobacteria</taxon>
        <taxon>Vibrionales</taxon>
        <taxon>Vibrionaceae</taxon>
        <taxon>Photobacterium</taxon>
    </lineage>
</organism>
<sequence>MELLLSGDMDIEVDGESVQLSACGNEITLTLTQISTLALAARSIARMPRFIDHQASLSLLTTLCPVIRINVGTDTVLEIRRRKGIFSRVWIHHYSLQQKWMWLKNSFRLLRRYYR</sequence>
<gene>
    <name evidence="1" type="ORF">C942_02309</name>
</gene>
<dbReference type="RefSeq" id="WP_007467726.1">
    <property type="nucleotide sequence ID" value="NZ_AMZO01000023.1"/>
</dbReference>
<name>L8J989_9GAMM</name>
<accession>L8J989</accession>
<reference evidence="1 2" key="1">
    <citation type="submission" date="2012-12" db="EMBL/GenBank/DDBJ databases">
        <title>Genome Assembly of Photobacterium sp. AK15.</title>
        <authorList>
            <person name="Khatri I."/>
            <person name="Vaidya B."/>
            <person name="Srinivas T.N.R."/>
            <person name="Subramanian S."/>
            <person name="Pinnaka A."/>
        </authorList>
    </citation>
    <scope>NUCLEOTIDE SEQUENCE [LARGE SCALE GENOMIC DNA]</scope>
    <source>
        <strain evidence="1 2">AK15</strain>
    </source>
</reference>
<keyword evidence="2" id="KW-1185">Reference proteome</keyword>
<dbReference type="Proteomes" id="UP000011134">
    <property type="component" value="Unassembled WGS sequence"/>
</dbReference>
<dbReference type="PATRIC" id="fig|1056511.3.peg.3384"/>
<evidence type="ECO:0000313" key="2">
    <source>
        <dbReference type="Proteomes" id="UP000011134"/>
    </source>
</evidence>
<dbReference type="OrthoDB" id="5816425at2"/>
<dbReference type="EMBL" id="AMZO01000023">
    <property type="protein sequence ID" value="ELR64738.1"/>
    <property type="molecule type" value="Genomic_DNA"/>
</dbReference>